<comment type="caution">
    <text evidence="1">The sequence shown here is derived from an EMBL/GenBank/DDBJ whole genome shotgun (WGS) entry which is preliminary data.</text>
</comment>
<reference evidence="1 2" key="3">
    <citation type="submission" date="2019-07" db="EMBL/GenBank/DDBJ databases">
        <authorList>
            <person name="Papic B."/>
        </authorList>
    </citation>
    <scope>NUCLEOTIDE SEQUENCE [LARGE SCALE GENOMIC DNA]</scope>
    <source>
        <strain evidence="1 2">L8b</strain>
    </source>
</reference>
<accession>A0A553UHZ1</accession>
<reference evidence="2" key="2">
    <citation type="submission" date="2019-07" db="EMBL/GenBank/DDBJ databases">
        <title>Helicobacter labacensis sp. nov., Helicobacter mehlei sp. nov. and Helicobacter vulpis sp. nov., isolated from gastric mucosa of red fox (Vulpis vulpis).</title>
        <authorList>
            <person name="Papic B."/>
        </authorList>
    </citation>
    <scope>NUCLEOTIDE SEQUENCE [LARGE SCALE GENOMIC DNA]</scope>
    <source>
        <strain evidence="2">L8b</strain>
    </source>
</reference>
<reference evidence="1 2" key="1">
    <citation type="submission" date="2019-07" db="EMBL/GenBank/DDBJ databases">
        <title>Helicobacter labacensis sp. nov., Helicobacter mehlei sp. nov. and Helicobacter vulpis sp. nov., isolated from gastric mucosa of red fox (Vulpis vulpis).</title>
        <authorList>
            <person name="Kusar D."/>
            <person name="Gruntar I."/>
            <person name="Pate M."/>
            <person name="Zajc U."/>
            <person name="Ocepek M."/>
        </authorList>
    </citation>
    <scope>NUCLEOTIDE SEQUENCE [LARGE SCALE GENOMIC DNA]</scope>
    <source>
        <strain evidence="1 2">L8b</strain>
    </source>
</reference>
<proteinExistence type="predicted"/>
<dbReference type="AlphaFoldDB" id="A0A553UHZ1"/>
<dbReference type="Proteomes" id="UP000319322">
    <property type="component" value="Unassembled WGS sequence"/>
</dbReference>
<dbReference type="GO" id="GO:0004519">
    <property type="term" value="F:endonuclease activity"/>
    <property type="evidence" value="ECO:0007669"/>
    <property type="project" value="UniProtKB-KW"/>
</dbReference>
<keyword evidence="1" id="KW-0255">Endonuclease</keyword>
<keyword evidence="1" id="KW-0540">Nuclease</keyword>
<gene>
    <name evidence="1" type="ORF">FNE76_07755</name>
</gene>
<dbReference type="EMBL" id="VKGC01000033">
    <property type="protein sequence ID" value="TSA79827.1"/>
    <property type="molecule type" value="Genomic_DNA"/>
</dbReference>
<protein>
    <submittedName>
        <fullName evidence="1">Restriction endonuclease</fullName>
    </submittedName>
</protein>
<name>A0A553UHZ1_9HELI</name>
<organism evidence="1 2">
    <name type="scientific">Helicobacter mehlei</name>
    <dbReference type="NCBI Taxonomy" id="2316080"/>
    <lineage>
        <taxon>Bacteria</taxon>
        <taxon>Pseudomonadati</taxon>
        <taxon>Campylobacterota</taxon>
        <taxon>Epsilonproteobacteria</taxon>
        <taxon>Campylobacterales</taxon>
        <taxon>Helicobacteraceae</taxon>
        <taxon>Helicobacter</taxon>
    </lineage>
</organism>
<evidence type="ECO:0000313" key="2">
    <source>
        <dbReference type="Proteomes" id="UP000319322"/>
    </source>
</evidence>
<evidence type="ECO:0000313" key="1">
    <source>
        <dbReference type="EMBL" id="TSA79827.1"/>
    </source>
</evidence>
<sequence>MSLDFNQVLLNLVEKKYEEIESKRRSGIFEKILRFEGNAIGQIGESFMKEVFELLGLPLDPCNKEIIHDEYDLLSKGKKVEIKTARKGLNNNNFQFNGINPKYNYDYIILLGITVESVHYYIIDKKQDYIYKHKERKEVIRIHNKEKQLVAMNPGNQANYKLTLTLNDLKPITSFEKDLRAFLIHDGLCV</sequence>
<keyword evidence="2" id="KW-1185">Reference proteome</keyword>
<keyword evidence="1" id="KW-0378">Hydrolase</keyword>